<dbReference type="SMART" id="SM00928">
    <property type="entry name" value="NADH_4Fe-4S"/>
    <property type="match status" value="1"/>
</dbReference>
<dbReference type="PROSITE" id="PS00645">
    <property type="entry name" value="COMPLEX1_51K_2"/>
    <property type="match status" value="1"/>
</dbReference>
<accession>A0A140L6G6</accession>
<feature type="domain" description="NADH-ubiquinone oxidoreductase 51kDa subunit iron-sulphur binding" evidence="6">
    <location>
        <begin position="344"/>
        <end position="389"/>
    </location>
</feature>
<evidence type="ECO:0000256" key="2">
    <source>
        <dbReference type="ARBA" id="ARBA00022485"/>
    </source>
</evidence>
<dbReference type="SUPFAM" id="SSF142019">
    <property type="entry name" value="Nqo1 FMN-binding domain-like"/>
    <property type="match status" value="1"/>
</dbReference>
<dbReference type="Pfam" id="PF01512">
    <property type="entry name" value="Complex1_51K"/>
    <property type="match status" value="1"/>
</dbReference>
<dbReference type="InterPro" id="IPR037207">
    <property type="entry name" value="Nuop51_4Fe4S-bd_sf"/>
</dbReference>
<dbReference type="Proteomes" id="UP000070456">
    <property type="component" value="Unassembled WGS sequence"/>
</dbReference>
<evidence type="ECO:0000256" key="1">
    <source>
        <dbReference type="ARBA" id="ARBA00007523"/>
    </source>
</evidence>
<name>A0A140L6G6_9FIRM</name>
<evidence type="ECO:0000313" key="8">
    <source>
        <dbReference type="Proteomes" id="UP000070456"/>
    </source>
</evidence>
<dbReference type="AlphaFoldDB" id="A0A140L6G6"/>
<evidence type="ECO:0000259" key="6">
    <source>
        <dbReference type="SMART" id="SM00928"/>
    </source>
</evidence>
<gene>
    <name evidence="7" type="primary">hndC_2</name>
    <name evidence="7" type="ORF">AN619_10980</name>
</gene>
<reference evidence="7 8" key="1">
    <citation type="submission" date="2015-12" db="EMBL/GenBank/DDBJ databases">
        <title>Draft genome sequence of the thermoanaerobe Thermotalea metallivorans, an isolate from the runoff channel of the Great Artesian Basin, Australia.</title>
        <authorList>
            <person name="Patel B.K."/>
        </authorList>
    </citation>
    <scope>NUCLEOTIDE SEQUENCE [LARGE SCALE GENOMIC DNA]</scope>
    <source>
        <strain evidence="7 8">B2-1</strain>
    </source>
</reference>
<protein>
    <submittedName>
        <fullName evidence="7">NADP-reducing hydrogenase subunit HndC</fullName>
        <ecNumber evidence="7">1.12.1.3</ecNumber>
    </submittedName>
</protein>
<dbReference type="GO" id="GO:0010181">
    <property type="term" value="F:FMN binding"/>
    <property type="evidence" value="ECO:0007669"/>
    <property type="project" value="InterPro"/>
</dbReference>
<dbReference type="PATRIC" id="fig|520762.4.peg.1223"/>
<dbReference type="Pfam" id="PF10589">
    <property type="entry name" value="NADH_4Fe-4S"/>
    <property type="match status" value="1"/>
</dbReference>
<organism evidence="7 8">
    <name type="scientific">Thermotalea metallivorans</name>
    <dbReference type="NCBI Taxonomy" id="520762"/>
    <lineage>
        <taxon>Bacteria</taxon>
        <taxon>Bacillati</taxon>
        <taxon>Bacillota</taxon>
        <taxon>Clostridia</taxon>
        <taxon>Peptostreptococcales</taxon>
        <taxon>Thermotaleaceae</taxon>
        <taxon>Thermotalea</taxon>
    </lineage>
</organism>
<evidence type="ECO:0000256" key="3">
    <source>
        <dbReference type="ARBA" id="ARBA00022723"/>
    </source>
</evidence>
<dbReference type="Gene3D" id="6.10.250.1450">
    <property type="match status" value="1"/>
</dbReference>
<dbReference type="InterPro" id="IPR019575">
    <property type="entry name" value="Nuop51_4Fe4S-bd"/>
</dbReference>
<keyword evidence="4" id="KW-0408">Iron</keyword>
<dbReference type="PANTHER" id="PTHR43578:SF3">
    <property type="entry name" value="NADH-QUINONE OXIDOREDUCTASE SUBUNIT F"/>
    <property type="match status" value="1"/>
</dbReference>
<keyword evidence="2" id="KW-0004">4Fe-4S</keyword>
<dbReference type="Gene3D" id="3.40.50.11540">
    <property type="entry name" value="NADH-ubiquinone oxidoreductase 51kDa subunit"/>
    <property type="match status" value="1"/>
</dbReference>
<proteinExistence type="inferred from homology"/>
<dbReference type="SUPFAM" id="SSF140490">
    <property type="entry name" value="Nqo1C-terminal domain-like"/>
    <property type="match status" value="1"/>
</dbReference>
<dbReference type="Gene3D" id="1.20.1440.230">
    <property type="entry name" value="NADH-ubiquinone oxidoreductase 51kDa subunit, iron-sulphur binding domain"/>
    <property type="match status" value="1"/>
</dbReference>
<dbReference type="STRING" id="520762.AN619_10980"/>
<dbReference type="GO" id="GO:0050583">
    <property type="term" value="F:hydrogen dehydrogenase (NADP+) activity"/>
    <property type="evidence" value="ECO:0007669"/>
    <property type="project" value="UniProtKB-EC"/>
</dbReference>
<keyword evidence="3" id="KW-0479">Metal-binding</keyword>
<dbReference type="FunFam" id="3.40.50.11540:FF:000001">
    <property type="entry name" value="NADH dehydrogenase [ubiquinone] flavoprotein 1, mitochondrial"/>
    <property type="match status" value="1"/>
</dbReference>
<evidence type="ECO:0000256" key="5">
    <source>
        <dbReference type="ARBA" id="ARBA00023014"/>
    </source>
</evidence>
<dbReference type="GO" id="GO:0051539">
    <property type="term" value="F:4 iron, 4 sulfur cluster binding"/>
    <property type="evidence" value="ECO:0007669"/>
    <property type="project" value="UniProtKB-KW"/>
</dbReference>
<evidence type="ECO:0000313" key="7">
    <source>
        <dbReference type="EMBL" id="KXG76141.1"/>
    </source>
</evidence>
<dbReference type="InterPro" id="IPR001949">
    <property type="entry name" value="NADH-UbQ_OxRdtase_51kDa_CS"/>
</dbReference>
<keyword evidence="5" id="KW-0411">Iron-sulfur</keyword>
<dbReference type="InterPro" id="IPR037225">
    <property type="entry name" value="Nuo51_FMN-bd_sf"/>
</dbReference>
<dbReference type="EC" id="1.12.1.3" evidence="7"/>
<dbReference type="Gene3D" id="3.10.20.600">
    <property type="match status" value="1"/>
</dbReference>
<keyword evidence="7" id="KW-0560">Oxidoreductase</keyword>
<keyword evidence="8" id="KW-1185">Reference proteome</keyword>
<dbReference type="GO" id="GO:0046872">
    <property type="term" value="F:metal ion binding"/>
    <property type="evidence" value="ECO:0007669"/>
    <property type="project" value="UniProtKB-KW"/>
</dbReference>
<evidence type="ECO:0000256" key="4">
    <source>
        <dbReference type="ARBA" id="ARBA00023004"/>
    </source>
</evidence>
<comment type="caution">
    <text evidence="7">The sequence shown here is derived from an EMBL/GenBank/DDBJ whole genome shotgun (WGS) entry which is preliminary data.</text>
</comment>
<sequence length="437" mass="47860">MKKKYVKSLIGIGVNAMNKTVSLISKNFKNLDPKSLQEYLHAGGYLGLEKALASTPAQVIQEVKKSGLQGRGGAAYPTGRKWEQAAAVEGPRKIVICNADEGEPGTFKDRYLLQYDPFKIIEGMTIAAYAVGATEGYIYIREEYKKLQDQMKIVIASALEGGFLGDNILGTGLCFHIKVVSGAGAYVCGENSTLIESIEGKSGRPRIKPPYIKEKGLFGLPTLVNNVETFSVIPVIFEIGAEEYSKYGTEFSKGTKLISLCGNIQYPGTYEIPFGLTLREIIYDIGGGIRDGKKLKFLQLGGASGAILPASKIDIPYTYEDFEGNGLTIGSGAILIADETNKVVDYMKSVQDFFLHESCGKCTPCREGNRQLSKIINRFVSGTASIEDFQTVERFARVMKYCSFCGLGQTAPSALLSAIQHFPDEFYQQIHKVRKIM</sequence>
<dbReference type="SUPFAM" id="SSF142984">
    <property type="entry name" value="Nqo1 middle domain-like"/>
    <property type="match status" value="1"/>
</dbReference>
<dbReference type="InterPro" id="IPR011538">
    <property type="entry name" value="Nuo51_FMN-bd"/>
</dbReference>
<dbReference type="PANTHER" id="PTHR43578">
    <property type="entry name" value="NADH-QUINONE OXIDOREDUCTASE SUBUNIT F"/>
    <property type="match status" value="1"/>
</dbReference>
<dbReference type="GO" id="GO:0008137">
    <property type="term" value="F:NADH dehydrogenase (ubiquinone) activity"/>
    <property type="evidence" value="ECO:0007669"/>
    <property type="project" value="InterPro"/>
</dbReference>
<dbReference type="EMBL" id="LOEE01000028">
    <property type="protein sequence ID" value="KXG76141.1"/>
    <property type="molecule type" value="Genomic_DNA"/>
</dbReference>
<comment type="similarity">
    <text evidence="1">Belongs to the complex I 51 kDa subunit family.</text>
</comment>